<dbReference type="RefSeq" id="WP_268901318.1">
    <property type="nucleotide sequence ID" value="NZ_JAKNQT010000001.1"/>
</dbReference>
<comment type="caution">
    <text evidence="2">The sequence shown here is derived from an EMBL/GenBank/DDBJ whole genome shotgun (WGS) entry which is preliminary data.</text>
</comment>
<evidence type="ECO:0000313" key="2">
    <source>
        <dbReference type="EMBL" id="MCZ0926487.1"/>
    </source>
</evidence>
<keyword evidence="3" id="KW-1185">Reference proteome</keyword>
<name>A0ABT4IS41_9GAMM</name>
<organism evidence="2 3">
    <name type="scientific">Vreelandella janggokensis</name>
    <dbReference type="NCBI Taxonomy" id="370767"/>
    <lineage>
        <taxon>Bacteria</taxon>
        <taxon>Pseudomonadati</taxon>
        <taxon>Pseudomonadota</taxon>
        <taxon>Gammaproteobacteria</taxon>
        <taxon>Oceanospirillales</taxon>
        <taxon>Halomonadaceae</taxon>
        <taxon>Vreelandella</taxon>
    </lineage>
</organism>
<accession>A0ABT4IS41</accession>
<evidence type="ECO:0000256" key="1">
    <source>
        <dbReference type="SAM" id="MobiDB-lite"/>
    </source>
</evidence>
<feature type="region of interest" description="Disordered" evidence="1">
    <location>
        <begin position="1"/>
        <end position="28"/>
    </location>
</feature>
<feature type="compositionally biased region" description="Polar residues" evidence="1">
    <location>
        <begin position="1"/>
        <end position="11"/>
    </location>
</feature>
<reference evidence="2 3" key="1">
    <citation type="submission" date="2022-02" db="EMBL/GenBank/DDBJ databases">
        <title>Study of halophilic communities from a Mexican lake.</title>
        <authorList>
            <person name="Hernandez-Soto L.M."/>
            <person name="Martinez-Abarca F."/>
            <person name="Ramirez-Saad H.C."/>
            <person name="Aguirre-Garrido J.F."/>
        </authorList>
    </citation>
    <scope>NUCLEOTIDE SEQUENCE [LARGE SCALE GENOMIC DNA]</scope>
    <source>
        <strain evidence="2 3">Hjan13</strain>
    </source>
</reference>
<sequence>MAKKTNTQSNPVGALSQREREQQVDESASNRYRLRTVIDQLKQDRRFENSMKEVWEL</sequence>
<proteinExistence type="predicted"/>
<gene>
    <name evidence="2" type="ORF">L0635_05240</name>
</gene>
<protein>
    <submittedName>
        <fullName evidence="2">Uncharacterized protein</fullName>
    </submittedName>
</protein>
<evidence type="ECO:0000313" key="3">
    <source>
        <dbReference type="Proteomes" id="UP001321125"/>
    </source>
</evidence>
<dbReference type="EMBL" id="JAKNQU010000002">
    <property type="protein sequence ID" value="MCZ0926487.1"/>
    <property type="molecule type" value="Genomic_DNA"/>
</dbReference>
<dbReference type="Proteomes" id="UP001321125">
    <property type="component" value="Unassembled WGS sequence"/>
</dbReference>